<proteinExistence type="inferred from homology"/>
<feature type="transmembrane region" description="Helical" evidence="6">
    <location>
        <begin position="7"/>
        <end position="27"/>
    </location>
</feature>
<keyword evidence="5 6" id="KW-0472">Membrane</keyword>
<dbReference type="GO" id="GO:0022857">
    <property type="term" value="F:transmembrane transporter activity"/>
    <property type="evidence" value="ECO:0007669"/>
    <property type="project" value="InterPro"/>
</dbReference>
<keyword evidence="3 6" id="KW-0812">Transmembrane</keyword>
<feature type="domain" description="EamA" evidence="7">
    <location>
        <begin position="10"/>
        <end position="150"/>
    </location>
</feature>
<feature type="transmembrane region" description="Helical" evidence="6">
    <location>
        <begin position="71"/>
        <end position="93"/>
    </location>
</feature>
<evidence type="ECO:0000256" key="3">
    <source>
        <dbReference type="ARBA" id="ARBA00022692"/>
    </source>
</evidence>
<dbReference type="AlphaFoldDB" id="A0AAD9U952"/>
<evidence type="ECO:0000259" key="7">
    <source>
        <dbReference type="Pfam" id="PF00892"/>
    </source>
</evidence>
<dbReference type="Pfam" id="PF00892">
    <property type="entry name" value="EamA"/>
    <property type="match status" value="2"/>
</dbReference>
<comment type="similarity">
    <text evidence="2 6">Belongs to the drug/metabolite transporter (DMT) superfamily. Plant drug/metabolite exporter (P-DME) (TC 2.A.7.4) family.</text>
</comment>
<feature type="transmembrane region" description="Helical" evidence="6">
    <location>
        <begin position="300"/>
        <end position="321"/>
    </location>
</feature>
<feature type="transmembrane region" description="Helical" evidence="6">
    <location>
        <begin position="275"/>
        <end position="294"/>
    </location>
</feature>
<evidence type="ECO:0000313" key="8">
    <source>
        <dbReference type="EMBL" id="KAK2649903.1"/>
    </source>
</evidence>
<feature type="transmembrane region" description="Helical" evidence="6">
    <location>
        <begin position="179"/>
        <end position="199"/>
    </location>
</feature>
<evidence type="ECO:0000256" key="1">
    <source>
        <dbReference type="ARBA" id="ARBA00004141"/>
    </source>
</evidence>
<organism evidence="8 9">
    <name type="scientific">Dipteronia dyeriana</name>
    <dbReference type="NCBI Taxonomy" id="168575"/>
    <lineage>
        <taxon>Eukaryota</taxon>
        <taxon>Viridiplantae</taxon>
        <taxon>Streptophyta</taxon>
        <taxon>Embryophyta</taxon>
        <taxon>Tracheophyta</taxon>
        <taxon>Spermatophyta</taxon>
        <taxon>Magnoliopsida</taxon>
        <taxon>eudicotyledons</taxon>
        <taxon>Gunneridae</taxon>
        <taxon>Pentapetalae</taxon>
        <taxon>rosids</taxon>
        <taxon>malvids</taxon>
        <taxon>Sapindales</taxon>
        <taxon>Sapindaceae</taxon>
        <taxon>Hippocastanoideae</taxon>
        <taxon>Acereae</taxon>
        <taxon>Dipteronia</taxon>
    </lineage>
</organism>
<dbReference type="InterPro" id="IPR000620">
    <property type="entry name" value="EamA_dom"/>
</dbReference>
<sequence>MNWHGQWAPVVLMVVINFALATVNALIKKIMNDGISNLVIVTYRQTVSGLFLAPIAFFWERNSRPKLTAEILCQLFFSALIGVTLSQYTFLIGLEYTSATFACAFSNLVPVSTFLLALPFGLERVNMKSFSGRAKVLGTLICIGGALLLTLYQGNPLTKPHVTDTDRITTIQSTKPRKWAIGSIILILAFTLWSSWFLMQARIGKRYPCQYSSTAMLSIFGAIQSAILCLIIDRKLSSWVLKGKLDITTVIYSGMVGSGLCYVGMSWCVKQRGPVFTSAFSPLVQIFVAMFDFSLLHEPIYLGSVLGSVLVISGMYILLLGKSKEIDEAKMKPAQVAVQGQEDEEHCNGNGVSHVIPITGISTTNP</sequence>
<feature type="transmembrane region" description="Helical" evidence="6">
    <location>
        <begin position="134"/>
        <end position="152"/>
    </location>
</feature>
<feature type="transmembrane region" description="Helical" evidence="6">
    <location>
        <begin position="99"/>
        <end position="122"/>
    </location>
</feature>
<protein>
    <recommendedName>
        <fullName evidence="6">WAT1-related protein</fullName>
    </recommendedName>
</protein>
<evidence type="ECO:0000256" key="6">
    <source>
        <dbReference type="RuleBase" id="RU363077"/>
    </source>
</evidence>
<feature type="transmembrane region" description="Helical" evidence="6">
    <location>
        <begin position="211"/>
        <end position="233"/>
    </location>
</feature>
<dbReference type="Proteomes" id="UP001280121">
    <property type="component" value="Unassembled WGS sequence"/>
</dbReference>
<evidence type="ECO:0000256" key="5">
    <source>
        <dbReference type="ARBA" id="ARBA00023136"/>
    </source>
</evidence>
<keyword evidence="9" id="KW-1185">Reference proteome</keyword>
<gene>
    <name evidence="8" type="ORF">Ddye_017392</name>
</gene>
<dbReference type="SUPFAM" id="SSF103481">
    <property type="entry name" value="Multidrug resistance efflux transporter EmrE"/>
    <property type="match status" value="2"/>
</dbReference>
<dbReference type="InterPro" id="IPR037185">
    <property type="entry name" value="EmrE-like"/>
</dbReference>
<name>A0AAD9U952_9ROSI</name>
<dbReference type="InterPro" id="IPR030184">
    <property type="entry name" value="WAT1-related"/>
</dbReference>
<accession>A0AAD9U952</accession>
<dbReference type="PANTHER" id="PTHR31218">
    <property type="entry name" value="WAT1-RELATED PROTEIN"/>
    <property type="match status" value="1"/>
</dbReference>
<comment type="subcellular location">
    <subcellularLocation>
        <location evidence="1 6">Membrane</location>
        <topology evidence="1 6">Multi-pass membrane protein</topology>
    </subcellularLocation>
</comment>
<feature type="transmembrane region" description="Helical" evidence="6">
    <location>
        <begin position="245"/>
        <end position="263"/>
    </location>
</feature>
<evidence type="ECO:0000313" key="9">
    <source>
        <dbReference type="Proteomes" id="UP001280121"/>
    </source>
</evidence>
<keyword evidence="4 6" id="KW-1133">Transmembrane helix</keyword>
<dbReference type="EMBL" id="JANJYI010000005">
    <property type="protein sequence ID" value="KAK2649903.1"/>
    <property type="molecule type" value="Genomic_DNA"/>
</dbReference>
<evidence type="ECO:0000256" key="4">
    <source>
        <dbReference type="ARBA" id="ARBA00022989"/>
    </source>
</evidence>
<comment type="caution">
    <text evidence="8">The sequence shown here is derived from an EMBL/GenBank/DDBJ whole genome shotgun (WGS) entry which is preliminary data.</text>
</comment>
<evidence type="ECO:0000256" key="2">
    <source>
        <dbReference type="ARBA" id="ARBA00007635"/>
    </source>
</evidence>
<reference evidence="8" key="1">
    <citation type="journal article" date="2023" name="Plant J.">
        <title>Genome sequences and population genomics provide insights into the demographic history, inbreeding, and mutation load of two 'living fossil' tree species of Dipteronia.</title>
        <authorList>
            <person name="Feng Y."/>
            <person name="Comes H.P."/>
            <person name="Chen J."/>
            <person name="Zhu S."/>
            <person name="Lu R."/>
            <person name="Zhang X."/>
            <person name="Li P."/>
            <person name="Qiu J."/>
            <person name="Olsen K.M."/>
            <person name="Qiu Y."/>
        </authorList>
    </citation>
    <scope>NUCLEOTIDE SEQUENCE</scope>
    <source>
        <strain evidence="8">KIB01</strain>
    </source>
</reference>
<feature type="domain" description="EamA" evidence="7">
    <location>
        <begin position="181"/>
        <end position="319"/>
    </location>
</feature>
<dbReference type="GO" id="GO:0016020">
    <property type="term" value="C:membrane"/>
    <property type="evidence" value="ECO:0007669"/>
    <property type="project" value="UniProtKB-SubCell"/>
</dbReference>